<dbReference type="PANTHER" id="PTHR45691">
    <property type="entry name" value="PROTEIN DIAPHANOUS"/>
    <property type="match status" value="1"/>
</dbReference>
<dbReference type="Gene3D" id="2.60.40.640">
    <property type="match status" value="1"/>
</dbReference>
<reference evidence="2" key="1">
    <citation type="submission" date="2019-10" db="EMBL/GenBank/DDBJ databases">
        <authorList>
            <consortium name="DOE Joint Genome Institute"/>
            <person name="Kuo A."/>
            <person name="Miyauchi S."/>
            <person name="Kiss E."/>
            <person name="Drula E."/>
            <person name="Kohler A."/>
            <person name="Sanchez-Garcia M."/>
            <person name="Andreopoulos B."/>
            <person name="Barry K.W."/>
            <person name="Bonito G."/>
            <person name="Buee M."/>
            <person name="Carver A."/>
            <person name="Chen C."/>
            <person name="Cichocki N."/>
            <person name="Clum A."/>
            <person name="Culley D."/>
            <person name="Crous P.W."/>
            <person name="Fauchery L."/>
            <person name="Girlanda M."/>
            <person name="Hayes R."/>
            <person name="Keri Z."/>
            <person name="LaButti K."/>
            <person name="Lipzen A."/>
            <person name="Lombard V."/>
            <person name="Magnuson J."/>
            <person name="Maillard F."/>
            <person name="Morin E."/>
            <person name="Murat C."/>
            <person name="Nolan M."/>
            <person name="Ohm R."/>
            <person name="Pangilinan J."/>
            <person name="Pereira M."/>
            <person name="Perotto S."/>
            <person name="Peter M."/>
            <person name="Riley R."/>
            <person name="Sitrit Y."/>
            <person name="Stielow B."/>
            <person name="Szollosi G."/>
            <person name="Zifcakova L."/>
            <person name="Stursova M."/>
            <person name="Spatafora J.W."/>
            <person name="Tedersoo L."/>
            <person name="Vaario L.-M."/>
            <person name="Yamada A."/>
            <person name="Yan M."/>
            <person name="Wang P."/>
            <person name="Xu J."/>
            <person name="Bruns T."/>
            <person name="Baldrian P."/>
            <person name="Vilgalys R."/>
            <person name="Henrissat B."/>
            <person name="Grigoriev I.V."/>
            <person name="Hibbett D."/>
            <person name="Nagy L.G."/>
            <person name="Martin F.M."/>
        </authorList>
    </citation>
    <scope>NUCLEOTIDE SEQUENCE</scope>
    <source>
        <strain evidence="2">Prilba</strain>
    </source>
</reference>
<evidence type="ECO:0000313" key="2">
    <source>
        <dbReference type="EMBL" id="KAF8468492.1"/>
    </source>
</evidence>
<dbReference type="GO" id="GO:0030041">
    <property type="term" value="P:actin filament polymerization"/>
    <property type="evidence" value="ECO:0007669"/>
    <property type="project" value="TreeGrafter"/>
</dbReference>
<feature type="compositionally biased region" description="Low complexity" evidence="1">
    <location>
        <begin position="1194"/>
        <end position="1220"/>
    </location>
</feature>
<keyword evidence="3" id="KW-1185">Reference proteome</keyword>
<comment type="caution">
    <text evidence="2">The sequence shown here is derived from an EMBL/GenBank/DDBJ whole genome shotgun (WGS) entry which is preliminary data.</text>
</comment>
<feature type="compositionally biased region" description="Low complexity" evidence="1">
    <location>
        <begin position="995"/>
        <end position="1018"/>
    </location>
</feature>
<name>A0A9P5JWG7_9AGAM</name>
<proteinExistence type="predicted"/>
<feature type="compositionally biased region" description="Low complexity" evidence="1">
    <location>
        <begin position="1080"/>
        <end position="1092"/>
    </location>
</feature>
<feature type="compositionally biased region" description="Basic and acidic residues" evidence="1">
    <location>
        <begin position="854"/>
        <end position="874"/>
    </location>
</feature>
<accession>A0A9P5JWG7</accession>
<dbReference type="InterPro" id="IPR014752">
    <property type="entry name" value="Arrestin-like_C"/>
</dbReference>
<dbReference type="GO" id="GO:0005884">
    <property type="term" value="C:actin filament"/>
    <property type="evidence" value="ECO:0007669"/>
    <property type="project" value="TreeGrafter"/>
</dbReference>
<sequence>MALHSQSRPEPMNATPYHSKVKVSVTLSDSFYIAGHAVTGKLELESRADKGLGLGIIMVELVAIEELTSRDHSATSTFLHTRRLFQGPGLPPSNAVLPHPVAGEPPLLAHHHRARRGLTTFLFRLPLPHASPPSIDFGSGLARIRYEVRASVGVAWKDQNRLVTDKCPVDVLQRYPGGVDATGDEGDGFSFDTWPAPEGLIVGEGGKIWVQARVLGGMLVAGESAGIELQVKNHSAKRTTGLHVTLSRHLHLPAPTNSAGKSLPPPLQISDTLASITFRGPEYTSHPGTEGIAQLVFDVPRTARTVSAYPRHGDDVDDDEAESGVFRRRTAPLFEVRGVLAIRVAMPIGSKDIVLGLSVAVYHPATLPPPPPEPYPYPAPDLFSDPHPNNRSSASPPSLSPTPILYADPALSFPYPYPSPPPAIPLLPQSITAALGTQLVIPPYRAYDGQLWFPSPPPTYVGAYQDLPPPPRPASTNVGVAQAPAGLPVSGTPDHLNKHYSYRQHQHYPPQPEETTGHGARAARISHHLRATSRARSASPPAQIFPSTQVAVDVIAPKPMPSSEVITETHDATDNDDLFARSSGRVGTRTRSLSVVKLEEMAARAAAETEAKAMAERQGREAAVDKTLPVPPVPSGKPSGYRANRRVLAQDIFHQMGPEEAAVGRAETDAGAEIVPRTPSLSALSLLRPPPNRDRLAFPSYGGKDECGLDALERRLAEQVGTRKPPALPPSDLRTVLELGSASPLPPPPPVPAPVPVPGKKAQSMAQEQADDVGAGAAVNESAISSLALGAEEDFGGRNTNPNLTLPDVQVEGEEEGEGEDADVDGRTQRHGKGTGASSSSERGTYKALSRKSVKSDSKEKDRDRERERKSKEGKAKRKKKRDGRREERDDEAARIRSAAKGRVAEWLGKLEVCEPGTEPELDIKREPDSSASPVPEQETASQTEPAPIAAEAITAAAAASSPTTPPPVIESKPNPRSSGFVPVSTLRRAPISLPPESASASTPAPSPASAALVHEPPSSSPAAPPNTNAIPAPVPVRVRQLARVFPPPSQMEVKYDFKSARGGRGGRVTSVAAIWAEAAKAADSSTSASAGSGSGAVTPTLSPTPTPMQRQAKPSRPAAAKGPKAAQTKAAATPAAAASNKVPIKPMTSIVNFMPASPIPVPIVPARTPRPMVRQSPSAPTKEKEKEKDSRPPRALFGLGAAAAATPSSPALSSSIATPVLSSTASLARPPLATTTTTMTQLAMNNNNTPSPSSSPLRPAAQTHPYPHPPHPSPPSQPAPAPAAGQRPPIVNGGGFKAAELAFGQARLRDLIKRYQGQTA</sequence>
<feature type="region of interest" description="Disordered" evidence="1">
    <location>
        <begin position="372"/>
        <end position="401"/>
    </location>
</feature>
<feature type="compositionally biased region" description="Low complexity" evidence="1">
    <location>
        <begin position="1233"/>
        <end position="1266"/>
    </location>
</feature>
<feature type="compositionally biased region" description="Acidic residues" evidence="1">
    <location>
        <begin position="811"/>
        <end position="823"/>
    </location>
</feature>
<feature type="compositionally biased region" description="Pro residues" evidence="1">
    <location>
        <begin position="1267"/>
        <end position="1282"/>
    </location>
</feature>
<dbReference type="OrthoDB" id="298939at2759"/>
<evidence type="ECO:0008006" key="4">
    <source>
        <dbReference type="Google" id="ProtNLM"/>
    </source>
</evidence>
<feature type="compositionally biased region" description="Basic and acidic residues" evidence="1">
    <location>
        <begin position="884"/>
        <end position="895"/>
    </location>
</feature>
<feature type="compositionally biased region" description="Low complexity" evidence="1">
    <location>
        <begin position="386"/>
        <end position="401"/>
    </location>
</feature>
<reference evidence="2" key="2">
    <citation type="journal article" date="2020" name="Nat. Commun.">
        <title>Large-scale genome sequencing of mycorrhizal fungi provides insights into the early evolution of symbiotic traits.</title>
        <authorList>
            <person name="Miyauchi S."/>
            <person name="Kiss E."/>
            <person name="Kuo A."/>
            <person name="Drula E."/>
            <person name="Kohler A."/>
            <person name="Sanchez-Garcia M."/>
            <person name="Morin E."/>
            <person name="Andreopoulos B."/>
            <person name="Barry K.W."/>
            <person name="Bonito G."/>
            <person name="Buee M."/>
            <person name="Carver A."/>
            <person name="Chen C."/>
            <person name="Cichocki N."/>
            <person name="Clum A."/>
            <person name="Culley D."/>
            <person name="Crous P.W."/>
            <person name="Fauchery L."/>
            <person name="Girlanda M."/>
            <person name="Hayes R.D."/>
            <person name="Keri Z."/>
            <person name="LaButti K."/>
            <person name="Lipzen A."/>
            <person name="Lombard V."/>
            <person name="Magnuson J."/>
            <person name="Maillard F."/>
            <person name="Murat C."/>
            <person name="Nolan M."/>
            <person name="Ohm R.A."/>
            <person name="Pangilinan J."/>
            <person name="Pereira M.F."/>
            <person name="Perotto S."/>
            <person name="Peter M."/>
            <person name="Pfister S."/>
            <person name="Riley R."/>
            <person name="Sitrit Y."/>
            <person name="Stielow J.B."/>
            <person name="Szollosi G."/>
            <person name="Zifcakova L."/>
            <person name="Stursova M."/>
            <person name="Spatafora J.W."/>
            <person name="Tedersoo L."/>
            <person name="Vaario L.M."/>
            <person name="Yamada A."/>
            <person name="Yan M."/>
            <person name="Wang P."/>
            <person name="Xu J."/>
            <person name="Bruns T."/>
            <person name="Baldrian P."/>
            <person name="Vilgalys R."/>
            <person name="Dunand C."/>
            <person name="Henrissat B."/>
            <person name="Grigoriev I.V."/>
            <person name="Hibbett D."/>
            <person name="Nagy L.G."/>
            <person name="Martin F.M."/>
        </authorList>
    </citation>
    <scope>NUCLEOTIDE SEQUENCE</scope>
    <source>
        <strain evidence="2">Prilba</strain>
    </source>
</reference>
<feature type="compositionally biased region" description="Pro residues" evidence="1">
    <location>
        <begin position="744"/>
        <end position="757"/>
    </location>
</feature>
<gene>
    <name evidence="2" type="ORF">DFH94DRAFT_282316</name>
</gene>
<dbReference type="PANTHER" id="PTHR45691:SF6">
    <property type="entry name" value="PROTEIN DIAPHANOUS"/>
    <property type="match status" value="1"/>
</dbReference>
<feature type="compositionally biased region" description="Basic and acidic residues" evidence="1">
    <location>
        <begin position="1182"/>
        <end position="1193"/>
    </location>
</feature>
<feature type="region of interest" description="Disordered" evidence="1">
    <location>
        <begin position="793"/>
        <end position="1032"/>
    </location>
</feature>
<feature type="compositionally biased region" description="Low complexity" evidence="1">
    <location>
        <begin position="1113"/>
        <end position="1139"/>
    </location>
</feature>
<feature type="region of interest" description="Disordered" evidence="1">
    <location>
        <begin position="1080"/>
        <end position="1140"/>
    </location>
</feature>
<evidence type="ECO:0000313" key="3">
    <source>
        <dbReference type="Proteomes" id="UP000759537"/>
    </source>
</evidence>
<feature type="compositionally biased region" description="Polar residues" evidence="1">
    <location>
        <begin position="1098"/>
        <end position="1110"/>
    </location>
</feature>
<organism evidence="2 3">
    <name type="scientific">Russula ochroleuca</name>
    <dbReference type="NCBI Taxonomy" id="152965"/>
    <lineage>
        <taxon>Eukaryota</taxon>
        <taxon>Fungi</taxon>
        <taxon>Dikarya</taxon>
        <taxon>Basidiomycota</taxon>
        <taxon>Agaricomycotina</taxon>
        <taxon>Agaricomycetes</taxon>
        <taxon>Russulales</taxon>
        <taxon>Russulaceae</taxon>
        <taxon>Russula</taxon>
    </lineage>
</organism>
<dbReference type="Proteomes" id="UP000759537">
    <property type="component" value="Unassembled WGS sequence"/>
</dbReference>
<protein>
    <recommendedName>
        <fullName evidence="4">Arrestin C-terminal-like domain-containing protein</fullName>
    </recommendedName>
</protein>
<feature type="compositionally biased region" description="Low complexity" evidence="1">
    <location>
        <begin position="944"/>
        <end position="963"/>
    </location>
</feature>
<feature type="region of interest" description="Disordered" evidence="1">
    <location>
        <begin position="1165"/>
        <end position="1295"/>
    </location>
</feature>
<evidence type="ECO:0000256" key="1">
    <source>
        <dbReference type="SAM" id="MobiDB-lite"/>
    </source>
</evidence>
<dbReference type="InterPro" id="IPR051412">
    <property type="entry name" value="Formin_Homology_Diaphanous_sf"/>
</dbReference>
<feature type="region of interest" description="Disordered" evidence="1">
    <location>
        <begin position="738"/>
        <end position="778"/>
    </location>
</feature>
<dbReference type="EMBL" id="WHVB01000032">
    <property type="protein sequence ID" value="KAF8468492.1"/>
    <property type="molecule type" value="Genomic_DNA"/>
</dbReference>